<keyword evidence="2" id="KW-1185">Reference proteome</keyword>
<dbReference type="EMBL" id="NIGF01000022">
    <property type="protein sequence ID" value="PQV62780.1"/>
    <property type="molecule type" value="Genomic_DNA"/>
</dbReference>
<dbReference type="InterPro" id="IPR003737">
    <property type="entry name" value="GlcNAc_PI_deacetylase-related"/>
</dbReference>
<dbReference type="SUPFAM" id="SSF102588">
    <property type="entry name" value="LmbE-like"/>
    <property type="match status" value="1"/>
</dbReference>
<evidence type="ECO:0000313" key="2">
    <source>
        <dbReference type="Proteomes" id="UP000237684"/>
    </source>
</evidence>
<organism evidence="1 2">
    <name type="scientific">Abditibacterium utsteinense</name>
    <dbReference type="NCBI Taxonomy" id="1960156"/>
    <lineage>
        <taxon>Bacteria</taxon>
        <taxon>Pseudomonadati</taxon>
        <taxon>Abditibacteriota</taxon>
        <taxon>Abditibacteriia</taxon>
        <taxon>Abditibacteriales</taxon>
        <taxon>Abditibacteriaceae</taxon>
        <taxon>Abditibacterium</taxon>
    </lineage>
</organism>
<sequence>MFSLRRSLPRRLLAATAQTFVPLGGPVLRRHLDNLDALHASIPEMAPLTKNERVFVLAPHPDDETLGAGGLIARATTLEIPVRIGFLSSGDGSRTTQISQVLRGKEEKTLPEIANYRQREALRAAQTLGVGADNAIFFGFPDGGARAIWDGDYSESAPYVSPFTGHNRVEIENAFAPKSPYCRAALLENLALAFEEFEPTLVLTTHPRDTHGDHIVAYRACEAAIATLTARKRPRLRAFLIHCGIWPVPNGFHPDLPLAPPLHLLRGGTKWSQISLSEAEIARKKSALQCHQTQLGSTPRYLHAFVRQTELFGEIT</sequence>
<dbReference type="InParanoid" id="A0A2S8SPQ3"/>
<evidence type="ECO:0000313" key="1">
    <source>
        <dbReference type="EMBL" id="PQV62780.1"/>
    </source>
</evidence>
<comment type="caution">
    <text evidence="1">The sequence shown here is derived from an EMBL/GenBank/DDBJ whole genome shotgun (WGS) entry which is preliminary data.</text>
</comment>
<protein>
    <submittedName>
        <fullName evidence="1">N-acetylglucosaminyl deacetylase, LmbE family</fullName>
    </submittedName>
</protein>
<dbReference type="Pfam" id="PF02585">
    <property type="entry name" value="PIG-L"/>
    <property type="match status" value="1"/>
</dbReference>
<dbReference type="OrthoDB" id="9815144at2"/>
<dbReference type="AlphaFoldDB" id="A0A2S8SPQ3"/>
<dbReference type="Proteomes" id="UP000237684">
    <property type="component" value="Unassembled WGS sequence"/>
</dbReference>
<reference evidence="1 2" key="1">
    <citation type="journal article" date="2018" name="Syst. Appl. Microbiol.">
        <title>Abditibacterium utsteinense sp. nov., the first cultivated member of candidate phylum FBP, isolated from ice-free Antarctic soil samples.</title>
        <authorList>
            <person name="Tahon G."/>
            <person name="Tytgat B."/>
            <person name="Lebbe L."/>
            <person name="Carlier A."/>
            <person name="Willems A."/>
        </authorList>
    </citation>
    <scope>NUCLEOTIDE SEQUENCE [LARGE SCALE GENOMIC DNA]</scope>
    <source>
        <strain evidence="1 2">LMG 29911</strain>
    </source>
</reference>
<dbReference type="RefSeq" id="WP_157947723.1">
    <property type="nucleotide sequence ID" value="NZ_NIGF01000022.1"/>
</dbReference>
<gene>
    <name evidence="1" type="ORF">B1R32_12227</name>
</gene>
<dbReference type="GO" id="GO:0016811">
    <property type="term" value="F:hydrolase activity, acting on carbon-nitrogen (but not peptide) bonds, in linear amides"/>
    <property type="evidence" value="ECO:0007669"/>
    <property type="project" value="TreeGrafter"/>
</dbReference>
<dbReference type="PANTHER" id="PTHR12993">
    <property type="entry name" value="N-ACETYLGLUCOSAMINYL-PHOSPHATIDYLINOSITOL DE-N-ACETYLASE-RELATED"/>
    <property type="match status" value="1"/>
</dbReference>
<accession>A0A2S8SPQ3</accession>
<dbReference type="PANTHER" id="PTHR12993:SF29">
    <property type="entry name" value="BLR3841 PROTEIN"/>
    <property type="match status" value="1"/>
</dbReference>
<dbReference type="Gene3D" id="3.40.50.10320">
    <property type="entry name" value="LmbE-like"/>
    <property type="match status" value="1"/>
</dbReference>
<proteinExistence type="predicted"/>
<dbReference type="InterPro" id="IPR024078">
    <property type="entry name" value="LmbE-like_dom_sf"/>
</dbReference>
<name>A0A2S8SPQ3_9BACT</name>